<dbReference type="AlphaFoldDB" id="D1AS68"/>
<keyword evidence="1" id="KW-0472">Membrane</keyword>
<gene>
    <name evidence="2" type="primary">mlp3</name>
    <name evidence="2" type="ordered locus">ACIS_00770</name>
</gene>
<evidence type="ECO:0000313" key="3">
    <source>
        <dbReference type="Proteomes" id="UP000000630"/>
    </source>
</evidence>
<keyword evidence="3" id="KW-1185">Reference proteome</keyword>
<evidence type="ECO:0000313" key="2">
    <source>
        <dbReference type="EMBL" id="ACZ49321.1"/>
    </source>
</evidence>
<dbReference type="RefSeq" id="WP_012880776.1">
    <property type="nucleotide sequence ID" value="NC_013532.1"/>
</dbReference>
<accession>D1AS68</accession>
<name>D1AS68_ANACI</name>
<proteinExistence type="predicted"/>
<reference evidence="2 3" key="1">
    <citation type="journal article" date="2010" name="J. Bacteriol.">
        <title>Complete genome sequence of Anaplasma marginale subsp. centrale.</title>
        <authorList>
            <person name="Herndon D.R."/>
            <person name="Palmer G.H."/>
            <person name="Shkap V."/>
            <person name="Knowles D.P. Jr."/>
            <person name="Brayton K.A."/>
        </authorList>
    </citation>
    <scope>NUCLEOTIDE SEQUENCE [LARGE SCALE GENOMIC DNA]</scope>
    <source>
        <strain evidence="2 3">Israel</strain>
    </source>
</reference>
<dbReference type="HOGENOM" id="CLU_083242_0_0_5"/>
<feature type="transmembrane region" description="Helical" evidence="1">
    <location>
        <begin position="72"/>
        <end position="95"/>
    </location>
</feature>
<feature type="transmembrane region" description="Helical" evidence="1">
    <location>
        <begin position="119"/>
        <end position="140"/>
    </location>
</feature>
<keyword evidence="1" id="KW-1133">Transmembrane helix</keyword>
<dbReference type="OrthoDB" id="9834813at2"/>
<keyword evidence="1" id="KW-0812">Transmembrane</keyword>
<sequence length="257" mass="27981">MLPSKTAVGGCTAATRIAAKGFRFRRPKVAVDGRGTAVPVVLGIMAGCLLMELACAAIIFCNAKHGGGVATPSAWLVVYPTLGLVFICIMCITWVRRRQNTARKFADAVLSDKPPDNILTLRAALVVLFTIWSLCLIASLPNWEKWVGIADATACCLPVVVLLLLLFGLFFEEVSAYPPREMWTMPIIADSTPIKDGSTGASQTYNHADREVPSNIDAELIAPTVYTMERRSESSEALTLRMLYPLEGYLQDSSLRL</sequence>
<evidence type="ECO:0000256" key="1">
    <source>
        <dbReference type="SAM" id="Phobius"/>
    </source>
</evidence>
<dbReference type="KEGG" id="acn:ACIS_00770"/>
<protein>
    <submittedName>
        <fullName evidence="2">Major surface protein 1a-like protein 3</fullName>
    </submittedName>
</protein>
<dbReference type="EMBL" id="CP001759">
    <property type="protein sequence ID" value="ACZ49321.1"/>
    <property type="molecule type" value="Genomic_DNA"/>
</dbReference>
<feature type="transmembrane region" description="Helical" evidence="1">
    <location>
        <begin position="35"/>
        <end position="60"/>
    </location>
</feature>
<organism evidence="2 3">
    <name type="scientific">Anaplasma centrale (strain Israel)</name>
    <name type="common">Anaplasma marginale subsp. centrale (strain Israel)</name>
    <dbReference type="NCBI Taxonomy" id="574556"/>
    <lineage>
        <taxon>Bacteria</taxon>
        <taxon>Pseudomonadati</taxon>
        <taxon>Pseudomonadota</taxon>
        <taxon>Alphaproteobacteria</taxon>
        <taxon>Rickettsiales</taxon>
        <taxon>Anaplasmataceae</taxon>
        <taxon>Anaplasma</taxon>
    </lineage>
</organism>
<feature type="transmembrane region" description="Helical" evidence="1">
    <location>
        <begin position="146"/>
        <end position="171"/>
    </location>
</feature>
<dbReference type="Proteomes" id="UP000000630">
    <property type="component" value="Chromosome"/>
</dbReference>